<dbReference type="EMBL" id="JBHFNQ010000026">
    <property type="protein sequence ID" value="MFB2875823.1"/>
    <property type="molecule type" value="Genomic_DNA"/>
</dbReference>
<name>A0ABV4WZ76_9CYAN</name>
<sequence length="483" mass="57067">MPLDCFYRLPHSLEENRIIWRIDPRLKRSIDSLCQDLNERTSETRVALNLFEQLQRYPEDKLCRNHWIAFLQRRCEKVVRQILSFFPVEYRATYFQDLFSIGSELVSNPVNFFERFDERRFEVTYFYPTLKSFSERRIKNSLIPPLRRMSGLETLGRSNLGLVARSSRKQVTEALQNSGYSQTNLSQYLLIWQCFQEVRASLNLRVDRFETEQFQEIANRYSEIHQENLRQNINAREVQDCLENIGIAIRRLLDPPINSLDSFTCLANDENISLIDNLPALQRGDEEMDQTLAAFGELIDRLLQELQTVVEKQTLFLRYGLELTQGQIGRELGNLPQYKVSRNLKRIHINIMSRVCSWVQENYQIESSSPEVNGIEAVLFQYYSDRIDSFFDKAIRFLGNQSRDLLRLFYIVNLPLQEISNLMQKSEQEVTELLAEIKQWLFDSITDNIQREIQIELPLESRTRQQISVVTETRLQTLLQLYI</sequence>
<evidence type="ECO:0000313" key="1">
    <source>
        <dbReference type="EMBL" id="MFB2875823.1"/>
    </source>
</evidence>
<dbReference type="RefSeq" id="WP_413268977.1">
    <property type="nucleotide sequence ID" value="NZ_JBHFNQ010000026.1"/>
</dbReference>
<proteinExistence type="predicted"/>
<comment type="caution">
    <text evidence="1">The sequence shown here is derived from an EMBL/GenBank/DDBJ whole genome shotgun (WGS) entry which is preliminary data.</text>
</comment>
<dbReference type="SUPFAM" id="SSF88659">
    <property type="entry name" value="Sigma3 and sigma4 domains of RNA polymerase sigma factors"/>
    <property type="match status" value="1"/>
</dbReference>
<gene>
    <name evidence="1" type="ORF">ACE1CC_02915</name>
</gene>
<accession>A0ABV4WZ76</accession>
<protein>
    <recommendedName>
        <fullName evidence="3">Sigma-70 family RNA polymerase sigma factor</fullName>
    </recommendedName>
</protein>
<dbReference type="Proteomes" id="UP001576774">
    <property type="component" value="Unassembled WGS sequence"/>
</dbReference>
<reference evidence="1 2" key="1">
    <citation type="submission" date="2024-09" db="EMBL/GenBank/DDBJ databases">
        <title>Floridaenema gen nov. (Aerosakkonemataceae, Aerosakkonematales ord. nov., Cyanobacteria) from benthic tropical and subtropical fresh waters, with the description of four new species.</title>
        <authorList>
            <person name="Moretto J.A."/>
            <person name="Berthold D.E."/>
            <person name="Lefler F.W."/>
            <person name="Huang I.-S."/>
            <person name="Laughinghouse H. IV."/>
        </authorList>
    </citation>
    <scope>NUCLEOTIDE SEQUENCE [LARGE SCALE GENOMIC DNA]</scope>
    <source>
        <strain evidence="1 2">BLCC-F46</strain>
    </source>
</reference>
<evidence type="ECO:0000313" key="2">
    <source>
        <dbReference type="Proteomes" id="UP001576774"/>
    </source>
</evidence>
<evidence type="ECO:0008006" key="3">
    <source>
        <dbReference type="Google" id="ProtNLM"/>
    </source>
</evidence>
<organism evidence="1 2">
    <name type="scientific">Floridaenema aerugineum BLCC-F46</name>
    <dbReference type="NCBI Taxonomy" id="3153654"/>
    <lineage>
        <taxon>Bacteria</taxon>
        <taxon>Bacillati</taxon>
        <taxon>Cyanobacteriota</taxon>
        <taxon>Cyanophyceae</taxon>
        <taxon>Oscillatoriophycideae</taxon>
        <taxon>Aerosakkonematales</taxon>
        <taxon>Aerosakkonemataceae</taxon>
        <taxon>Floridanema</taxon>
        <taxon>Floridanema aerugineum</taxon>
    </lineage>
</organism>
<keyword evidence="2" id="KW-1185">Reference proteome</keyword>
<dbReference type="InterPro" id="IPR013324">
    <property type="entry name" value="RNA_pol_sigma_r3/r4-like"/>
</dbReference>